<organism evidence="3">
    <name type="scientific">Strongyloides stercoralis</name>
    <name type="common">Threadworm</name>
    <dbReference type="NCBI Taxonomy" id="6248"/>
    <lineage>
        <taxon>Eukaryota</taxon>
        <taxon>Metazoa</taxon>
        <taxon>Ecdysozoa</taxon>
        <taxon>Nematoda</taxon>
        <taxon>Chromadorea</taxon>
        <taxon>Rhabditida</taxon>
        <taxon>Tylenchina</taxon>
        <taxon>Panagrolaimomorpha</taxon>
        <taxon>Strongyloidoidea</taxon>
        <taxon>Strongyloididae</taxon>
        <taxon>Strongyloides</taxon>
    </lineage>
</organism>
<dbReference type="Pfam" id="PF00753">
    <property type="entry name" value="Lactamase_B"/>
    <property type="match status" value="1"/>
</dbReference>
<evidence type="ECO:0000313" key="4">
    <source>
        <dbReference type="WBParaSite" id="TCONS_00005744.p1"/>
    </source>
</evidence>
<dbReference type="PANTHER" id="PTHR42951:SF4">
    <property type="entry name" value="ACYL-COENZYME A THIOESTERASE MBLAC2"/>
    <property type="match status" value="1"/>
</dbReference>
<protein>
    <submittedName>
        <fullName evidence="3 4">Lactamase_B domain-containing protein</fullName>
    </submittedName>
</protein>
<accession>A0A0K0E3N5</accession>
<dbReference type="Gene3D" id="3.60.15.10">
    <property type="entry name" value="Ribonuclease Z/Hydroxyacylglutathione hydrolase-like"/>
    <property type="match status" value="1"/>
</dbReference>
<name>A0A0K0E3N5_STRER</name>
<keyword evidence="2" id="KW-1185">Reference proteome</keyword>
<reference evidence="3" key="1">
    <citation type="submission" date="2015-08" db="UniProtKB">
        <authorList>
            <consortium name="WormBaseParasite"/>
        </authorList>
    </citation>
    <scope>IDENTIFICATION</scope>
</reference>
<dbReference type="WBParaSite" id="SSTP_0000410700.1">
    <property type="protein sequence ID" value="SSTP_0000410700.1"/>
    <property type="gene ID" value="SSTP_0000410700"/>
</dbReference>
<dbReference type="InterPro" id="IPR050855">
    <property type="entry name" value="NDM-1-like"/>
</dbReference>
<dbReference type="Proteomes" id="UP000035681">
    <property type="component" value="Unplaced"/>
</dbReference>
<dbReference type="SUPFAM" id="SSF56281">
    <property type="entry name" value="Metallo-hydrolase/oxidoreductase"/>
    <property type="match status" value="1"/>
</dbReference>
<evidence type="ECO:0000313" key="2">
    <source>
        <dbReference type="Proteomes" id="UP000035681"/>
    </source>
</evidence>
<proteinExistence type="predicted"/>
<dbReference type="AlphaFoldDB" id="A0A0K0E3N5"/>
<dbReference type="InterPro" id="IPR036866">
    <property type="entry name" value="RibonucZ/Hydroxyglut_hydro"/>
</dbReference>
<evidence type="ECO:0000313" key="3">
    <source>
        <dbReference type="WBParaSite" id="SSTP_0000410700.1"/>
    </source>
</evidence>
<feature type="domain" description="Metallo-beta-lactamase" evidence="1">
    <location>
        <begin position="64"/>
        <end position="240"/>
    </location>
</feature>
<dbReference type="InterPro" id="IPR001279">
    <property type="entry name" value="Metallo-B-lactamas"/>
</dbReference>
<dbReference type="STRING" id="6248.A0A0K0E3N5"/>
<sequence length="356" mass="41080">MPQLSPLTTLPTSGEESPKNICNTSIKNCDDNKNVKKFNTFKIKQISDNIFCIEENGINFDVKSLIYLIIGDEKACLIDTGFGSDDLNEYIQSLGILKDKMKIIVINTHNHCEVVGSNWRFSTTGRLGLSHNCEDLCASSYNKNYTKIPVDSRYQWNVKLYKITKWLNDNEKILLGNSNKSKNILEIWHTPGHTPDSLIIWYSYAERFFFGDLFYTYNDILLTYDYSSIKEYTESIGRLVNFIKNYKKPEKLKYSSSKIDIDEKCVPTIKNYQHFLYGVITGYQKCQYIRLNNGHHEGVKFETRDKIISLILSTKIYKLLKDARTKRNTYTSSVALSIISTDNISPSSLKDKKCQI</sequence>
<evidence type="ECO:0000259" key="1">
    <source>
        <dbReference type="Pfam" id="PF00753"/>
    </source>
</evidence>
<dbReference type="PANTHER" id="PTHR42951">
    <property type="entry name" value="METALLO-BETA-LACTAMASE DOMAIN-CONTAINING"/>
    <property type="match status" value="1"/>
</dbReference>
<dbReference type="WBParaSite" id="TCONS_00005744.p1">
    <property type="protein sequence ID" value="TCONS_00005744.p1"/>
    <property type="gene ID" value="XLOC_003992"/>
</dbReference>